<evidence type="ECO:0000256" key="6">
    <source>
        <dbReference type="ARBA" id="ARBA00022837"/>
    </source>
</evidence>
<evidence type="ECO:0000256" key="3">
    <source>
        <dbReference type="ARBA" id="ARBA00022723"/>
    </source>
</evidence>
<evidence type="ECO:0000256" key="5">
    <source>
        <dbReference type="ARBA" id="ARBA00022801"/>
    </source>
</evidence>
<evidence type="ECO:0000256" key="2">
    <source>
        <dbReference type="ARBA" id="ARBA00022487"/>
    </source>
</evidence>
<comment type="similarity">
    <text evidence="1 8">Belongs to the tannase family.</text>
</comment>
<evidence type="ECO:0000256" key="7">
    <source>
        <dbReference type="ARBA" id="ARBA00023157"/>
    </source>
</evidence>
<evidence type="ECO:0000313" key="10">
    <source>
        <dbReference type="Proteomes" id="UP001243330"/>
    </source>
</evidence>
<organism evidence="9 10">
    <name type="scientific">Colletotrichum chrysophilum</name>
    <dbReference type="NCBI Taxonomy" id="1836956"/>
    <lineage>
        <taxon>Eukaryota</taxon>
        <taxon>Fungi</taxon>
        <taxon>Dikarya</taxon>
        <taxon>Ascomycota</taxon>
        <taxon>Pezizomycotina</taxon>
        <taxon>Sordariomycetes</taxon>
        <taxon>Hypocreomycetidae</taxon>
        <taxon>Glomerellales</taxon>
        <taxon>Glomerellaceae</taxon>
        <taxon>Colletotrichum</taxon>
        <taxon>Colletotrichum gloeosporioides species complex</taxon>
    </lineage>
</organism>
<keyword evidence="10" id="KW-1185">Reference proteome</keyword>
<dbReference type="AlphaFoldDB" id="A0AAD9A8B0"/>
<proteinExistence type="inferred from homology"/>
<dbReference type="SUPFAM" id="SSF55486">
    <property type="entry name" value="Metalloproteases ('zincins'), catalytic domain"/>
    <property type="match status" value="1"/>
</dbReference>
<evidence type="ECO:0000256" key="1">
    <source>
        <dbReference type="ARBA" id="ARBA00006249"/>
    </source>
</evidence>
<dbReference type="InterPro" id="IPR011118">
    <property type="entry name" value="Tannase/feruloyl_esterase"/>
</dbReference>
<dbReference type="InterPro" id="IPR024079">
    <property type="entry name" value="MetalloPept_cat_dom_sf"/>
</dbReference>
<keyword evidence="7" id="KW-1015">Disulfide bond</keyword>
<keyword evidence="3" id="KW-0479">Metal-binding</keyword>
<dbReference type="Gene3D" id="3.40.390.10">
    <property type="entry name" value="Collagenase (Catalytic Domain)"/>
    <property type="match status" value="1"/>
</dbReference>
<evidence type="ECO:0000256" key="8">
    <source>
        <dbReference type="RuleBase" id="RU361238"/>
    </source>
</evidence>
<dbReference type="PANTHER" id="PTHR33938:SF13">
    <property type="entry name" value="CARBOXYLIC ESTER HYDROLASE"/>
    <property type="match status" value="1"/>
</dbReference>
<protein>
    <recommendedName>
        <fullName evidence="8">Carboxylic ester hydrolase</fullName>
        <ecNumber evidence="8">3.1.1.-</ecNumber>
    </recommendedName>
</protein>
<evidence type="ECO:0000313" key="9">
    <source>
        <dbReference type="EMBL" id="KAK1843012.1"/>
    </source>
</evidence>
<name>A0AAD9A8B0_9PEZI</name>
<keyword evidence="2" id="KW-0719">Serine esterase</keyword>
<accession>A0AAD9A8B0</accession>
<comment type="caution">
    <text evidence="9">The sequence shown here is derived from an EMBL/GenBank/DDBJ whole genome shotgun (WGS) entry which is preliminary data.</text>
</comment>
<dbReference type="EMBL" id="JAQOWY010000381">
    <property type="protein sequence ID" value="KAK1843012.1"/>
    <property type="molecule type" value="Genomic_DNA"/>
</dbReference>
<dbReference type="Gene3D" id="3.40.50.1820">
    <property type="entry name" value="alpha/beta hydrolase"/>
    <property type="match status" value="1"/>
</dbReference>
<dbReference type="GO" id="GO:0030600">
    <property type="term" value="F:feruloyl esterase activity"/>
    <property type="evidence" value="ECO:0007669"/>
    <property type="project" value="UniProtKB-ARBA"/>
</dbReference>
<dbReference type="InterPro" id="IPR029058">
    <property type="entry name" value="AB_hydrolase_fold"/>
</dbReference>
<keyword evidence="5 8" id="KW-0378">Hydrolase</keyword>
<dbReference type="GO" id="GO:0008237">
    <property type="term" value="F:metallopeptidase activity"/>
    <property type="evidence" value="ECO:0007669"/>
    <property type="project" value="InterPro"/>
</dbReference>
<gene>
    <name evidence="9" type="ORF">CCHR01_14354</name>
</gene>
<dbReference type="Proteomes" id="UP001243330">
    <property type="component" value="Unassembled WGS sequence"/>
</dbReference>
<dbReference type="EC" id="3.1.1.-" evidence="8"/>
<dbReference type="SUPFAM" id="SSF53474">
    <property type="entry name" value="alpha/beta-Hydrolases"/>
    <property type="match status" value="1"/>
</dbReference>
<dbReference type="PANTHER" id="PTHR33938">
    <property type="entry name" value="FERULOYL ESTERASE B-RELATED"/>
    <property type="match status" value="1"/>
</dbReference>
<dbReference type="Pfam" id="PF07519">
    <property type="entry name" value="Tannase"/>
    <property type="match status" value="1"/>
</dbReference>
<evidence type="ECO:0000256" key="4">
    <source>
        <dbReference type="ARBA" id="ARBA00022729"/>
    </source>
</evidence>
<dbReference type="GO" id="GO:0046872">
    <property type="term" value="F:metal ion binding"/>
    <property type="evidence" value="ECO:0007669"/>
    <property type="project" value="UniProtKB-KW"/>
</dbReference>
<keyword evidence="4" id="KW-0732">Signal</keyword>
<reference evidence="9" key="1">
    <citation type="submission" date="2023-01" db="EMBL/GenBank/DDBJ databases">
        <title>Colletotrichum chrysophilum M932 genome sequence.</title>
        <authorList>
            <person name="Baroncelli R."/>
        </authorList>
    </citation>
    <scope>NUCLEOTIDE SEQUENCE</scope>
    <source>
        <strain evidence="9">M932</strain>
    </source>
</reference>
<keyword evidence="6" id="KW-0106">Calcium</keyword>
<sequence length="920" mass="100608">MPVYVQYIYTDDRQQHLGKSTFRIALFLSRPASTTLPKMELFSVLFALIALVDFSSAHPAETHSIHSSLHRKRALDGYFVVDQAEGDELGCSDKQIDTLYTAVIEAKTLARSASDALAKPESTGSKSFLKWFGKENANDAMRTAIKANNYDPVANVQPPWEKNRIHDANLAALSPTGLTFVCIPYDFALCGPGAAAIAFQTGSISDNTGPLVTLCPPFFSRPTWQNMADDWRTSGWDKTGKVLLTSGFTLLHELQHIPQITGDQRRCTDVDNYAPAPNDVTKACYHPYCCEHIDDKDKVQNAQNMAYYALDTVTHPLWEDSGWLDQISKYNDYEKVPNSESLGPSPRWFLPHVTPAFGLSQESRVWLLVVFANHFLITYSNLHRRLNMSYPVVPVSACADANIPIPSLYGAEILSLTAVPVLNYTQTASQDYNYNHPTIKAEGVDFCNITITYTHPGQDDSLGVETWLPLSTWNGRIQSVGGGGWIAGRFFLSYQAMTGAVAEGYVASSIDAGLQDKSGQVAYTPDDWAMVSEGNVNLYNLQNFGSVALHDQSIIVKAVTENFYGQKHEYAYWSGCSQGGRQDMMLAQRYPDAYDGIAASAPAIYWNEFFSASIWAQTLMNSRGEFPEGCEFDYITAAAIAECDPIDGLVDGLVSDESACEFDPMTLVGQQFNCSGKTSTISETAAVVAASTWAGPRTPEGDFLWYGPNLDARLSGDASGGAQTSDLGYAQTACSNGTCEGAPAGFGDKWIPLFVQKNSSASWKDLTPENLPVFFKESIREFNSIIGTADADLSGFRASGGKLMTYHGTADGLIPLKQTTHYYSEILKLDPKAQDFYRVFEVPGLAHCAGGVGGQPTAMWDALVAWVEQGKAPDSLPLQRKDEQGDNEERLLCPYPQRSRLASASGGNTTAGAQWQCVEA</sequence>